<protein>
    <recommendedName>
        <fullName evidence="11">Gustatory receptor</fullName>
    </recommendedName>
</protein>
<proteinExistence type="inferred from homology"/>
<evidence type="ECO:0008006" key="11">
    <source>
        <dbReference type="Google" id="ProtNLM"/>
    </source>
</evidence>
<feature type="transmembrane region" description="Helical" evidence="8">
    <location>
        <begin position="207"/>
        <end position="235"/>
    </location>
</feature>
<keyword evidence="4 8" id="KW-0812">Transmembrane</keyword>
<evidence type="ECO:0000313" key="9">
    <source>
        <dbReference type="EMBL" id="KAL0849848.1"/>
    </source>
</evidence>
<evidence type="ECO:0000256" key="2">
    <source>
        <dbReference type="ARBA" id="ARBA00005327"/>
    </source>
</evidence>
<dbReference type="PANTHER" id="PTHR21421:SF34">
    <property type="entry name" value="GUSTATORY RECEPTOR FOR SUGAR TASTE 61A-RELATED"/>
    <property type="match status" value="1"/>
</dbReference>
<accession>A0ABD0TKS6</accession>
<evidence type="ECO:0000256" key="6">
    <source>
        <dbReference type="ARBA" id="ARBA00023136"/>
    </source>
</evidence>
<evidence type="ECO:0000256" key="5">
    <source>
        <dbReference type="ARBA" id="ARBA00022989"/>
    </source>
</evidence>
<evidence type="ECO:0000256" key="4">
    <source>
        <dbReference type="ARBA" id="ARBA00022692"/>
    </source>
</evidence>
<evidence type="ECO:0000256" key="8">
    <source>
        <dbReference type="SAM" id="Phobius"/>
    </source>
</evidence>
<evidence type="ECO:0000256" key="7">
    <source>
        <dbReference type="ARBA" id="ARBA00023170"/>
    </source>
</evidence>
<feature type="transmembrane region" description="Helical" evidence="8">
    <location>
        <begin position="330"/>
        <end position="352"/>
    </location>
</feature>
<dbReference type="GO" id="GO:0005886">
    <property type="term" value="C:plasma membrane"/>
    <property type="evidence" value="ECO:0007669"/>
    <property type="project" value="UniProtKB-SubCell"/>
</dbReference>
<feature type="transmembrane region" description="Helical" evidence="8">
    <location>
        <begin position="156"/>
        <end position="180"/>
    </location>
</feature>
<dbReference type="InterPro" id="IPR009318">
    <property type="entry name" value="Gustatory_rcpt"/>
</dbReference>
<evidence type="ECO:0000256" key="1">
    <source>
        <dbReference type="ARBA" id="ARBA00004651"/>
    </source>
</evidence>
<sequence>MESSRVHFTGEDKMSGSKTIGAQNKLILPDQPYHDGFLETMSKTFHWARLFGIMGRESRRWNVWAIVLLITLLVIEVAAIWKVIKALAGWAVDTAAHRSVTARLSGTLFYTTVITSQILCSRLSLNWHNLSSYWVSVERAVAINIPTDLTMRKRMLTVIITMAILATVEHLMSVLALIGFDCPPHLILRRYTARSHGFLFLRDDYSVWFAIPLIFVSNIATILWNFQDALVVLICMGLTSRYRRLNNYVSKICEEEKKLANKNMKAEAVRIYSWRRIREAYVKQAALVRKLDGALGGIILLSSFGNFYFICLQLFLGITQGLSNTSTIKQIYYIVSLLWILGRFTSMVLAAADVHVHSKKALPDLHACHSRCYNVEIDRLLNQLNKDYVVLTGVGFFTIDRNILLQMAAAVVTYELVLIQFDNKGT</sequence>
<feature type="transmembrane region" description="Helical" evidence="8">
    <location>
        <begin position="293"/>
        <end position="318"/>
    </location>
</feature>
<gene>
    <name evidence="9" type="ORF">ABMA28_011786</name>
</gene>
<feature type="transmembrane region" description="Helical" evidence="8">
    <location>
        <begin position="63"/>
        <end position="84"/>
    </location>
</feature>
<keyword evidence="7" id="KW-0675">Receptor</keyword>
<dbReference type="Proteomes" id="UP001549921">
    <property type="component" value="Unassembled WGS sequence"/>
</dbReference>
<keyword evidence="3" id="KW-1003">Cell membrane</keyword>
<evidence type="ECO:0000313" key="10">
    <source>
        <dbReference type="Proteomes" id="UP001549921"/>
    </source>
</evidence>
<comment type="similarity">
    <text evidence="2">Belongs to the insect chemoreceptor superfamily. Gustatory receptor (GR) family. Gr5a subfamily.</text>
</comment>
<keyword evidence="6 8" id="KW-0472">Membrane</keyword>
<name>A0ABD0TKS6_LOXSC</name>
<dbReference type="Pfam" id="PF06151">
    <property type="entry name" value="Trehalose_recp"/>
    <property type="match status" value="1"/>
</dbReference>
<feature type="transmembrane region" description="Helical" evidence="8">
    <location>
        <begin position="104"/>
        <end position="125"/>
    </location>
</feature>
<evidence type="ECO:0000256" key="3">
    <source>
        <dbReference type="ARBA" id="ARBA00022475"/>
    </source>
</evidence>
<dbReference type="EMBL" id="JBEDNZ010000003">
    <property type="protein sequence ID" value="KAL0849848.1"/>
    <property type="molecule type" value="Genomic_DNA"/>
</dbReference>
<comment type="subcellular location">
    <subcellularLocation>
        <location evidence="1">Cell membrane</location>
        <topology evidence="1">Multi-pass membrane protein</topology>
    </subcellularLocation>
</comment>
<comment type="caution">
    <text evidence="9">The sequence shown here is derived from an EMBL/GenBank/DDBJ whole genome shotgun (WGS) entry which is preliminary data.</text>
</comment>
<dbReference type="GO" id="GO:0008527">
    <property type="term" value="F:taste receptor activity"/>
    <property type="evidence" value="ECO:0007669"/>
    <property type="project" value="UniProtKB-ARBA"/>
</dbReference>
<organism evidence="9 10">
    <name type="scientific">Loxostege sticticalis</name>
    <name type="common">Beet webworm moth</name>
    <dbReference type="NCBI Taxonomy" id="481309"/>
    <lineage>
        <taxon>Eukaryota</taxon>
        <taxon>Metazoa</taxon>
        <taxon>Ecdysozoa</taxon>
        <taxon>Arthropoda</taxon>
        <taxon>Hexapoda</taxon>
        <taxon>Insecta</taxon>
        <taxon>Pterygota</taxon>
        <taxon>Neoptera</taxon>
        <taxon>Endopterygota</taxon>
        <taxon>Lepidoptera</taxon>
        <taxon>Glossata</taxon>
        <taxon>Ditrysia</taxon>
        <taxon>Pyraloidea</taxon>
        <taxon>Crambidae</taxon>
        <taxon>Pyraustinae</taxon>
        <taxon>Loxostege</taxon>
    </lineage>
</organism>
<reference evidence="9 10" key="1">
    <citation type="submission" date="2024-06" db="EMBL/GenBank/DDBJ databases">
        <title>A chromosome-level genome assembly of beet webworm, Loxostege sticticalis.</title>
        <authorList>
            <person name="Zhang Y."/>
        </authorList>
    </citation>
    <scope>NUCLEOTIDE SEQUENCE [LARGE SCALE GENOMIC DNA]</scope>
    <source>
        <strain evidence="9">AQ028</strain>
        <tissue evidence="9">Male pupae</tissue>
    </source>
</reference>
<keyword evidence="5 8" id="KW-1133">Transmembrane helix</keyword>
<dbReference type="AlphaFoldDB" id="A0ABD0TKS6"/>
<dbReference type="PANTHER" id="PTHR21421">
    <property type="entry name" value="GUSTATORY RECEPTOR"/>
    <property type="match status" value="1"/>
</dbReference>
<dbReference type="GO" id="GO:0050916">
    <property type="term" value="P:sensory perception of sweet taste"/>
    <property type="evidence" value="ECO:0007669"/>
    <property type="project" value="UniProtKB-ARBA"/>
</dbReference>